<comment type="subcellular location">
    <subcellularLocation>
        <location evidence="2">Cytoplasm</location>
    </subcellularLocation>
    <subcellularLocation>
        <location evidence="1">Nucleus</location>
    </subcellularLocation>
</comment>
<dbReference type="SMART" id="SM00185">
    <property type="entry name" value="ARM"/>
    <property type="match status" value="6"/>
</dbReference>
<dbReference type="AlphaFoldDB" id="A0A4R0RP17"/>
<dbReference type="STRING" id="92696.A0A4R0RP17"/>
<name>A0A4R0RP17_9APHY</name>
<protein>
    <submittedName>
        <fullName evidence="7">Uncharacterized protein</fullName>
    </submittedName>
</protein>
<dbReference type="Proteomes" id="UP000292702">
    <property type="component" value="Unassembled WGS sequence"/>
</dbReference>
<dbReference type="PANTHER" id="PTHR15651:SF7">
    <property type="entry name" value="ARMADILLO REPEAT-CONTAINING PROTEIN 8"/>
    <property type="match status" value="1"/>
</dbReference>
<keyword evidence="3" id="KW-0963">Cytoplasm</keyword>
<gene>
    <name evidence="7" type="ORF">EIP91_000611</name>
</gene>
<organism evidence="7 8">
    <name type="scientific">Steccherinum ochraceum</name>
    <dbReference type="NCBI Taxonomy" id="92696"/>
    <lineage>
        <taxon>Eukaryota</taxon>
        <taxon>Fungi</taxon>
        <taxon>Dikarya</taxon>
        <taxon>Basidiomycota</taxon>
        <taxon>Agaricomycotina</taxon>
        <taxon>Agaricomycetes</taxon>
        <taxon>Polyporales</taxon>
        <taxon>Steccherinaceae</taxon>
        <taxon>Steccherinum</taxon>
    </lineage>
</organism>
<evidence type="ECO:0000256" key="5">
    <source>
        <dbReference type="ARBA" id="ARBA00023242"/>
    </source>
</evidence>
<proteinExistence type="predicted"/>
<dbReference type="EMBL" id="RWJN01000112">
    <property type="protein sequence ID" value="TCD67049.1"/>
    <property type="molecule type" value="Genomic_DNA"/>
</dbReference>
<keyword evidence="8" id="KW-1185">Reference proteome</keyword>
<dbReference type="GO" id="GO:0034657">
    <property type="term" value="C:GID complex"/>
    <property type="evidence" value="ECO:0007669"/>
    <property type="project" value="TreeGrafter"/>
</dbReference>
<evidence type="ECO:0000256" key="4">
    <source>
        <dbReference type="ARBA" id="ARBA00022737"/>
    </source>
</evidence>
<dbReference type="GO" id="GO:0043161">
    <property type="term" value="P:proteasome-mediated ubiquitin-dependent protein catabolic process"/>
    <property type="evidence" value="ECO:0007669"/>
    <property type="project" value="TreeGrafter"/>
</dbReference>
<comment type="caution">
    <text evidence="7">The sequence shown here is derived from an EMBL/GenBank/DDBJ whole genome shotgun (WGS) entry which is preliminary data.</text>
</comment>
<evidence type="ECO:0000256" key="2">
    <source>
        <dbReference type="ARBA" id="ARBA00004496"/>
    </source>
</evidence>
<dbReference type="GO" id="GO:0005737">
    <property type="term" value="C:cytoplasm"/>
    <property type="evidence" value="ECO:0007669"/>
    <property type="project" value="UniProtKB-SubCell"/>
</dbReference>
<evidence type="ECO:0000313" key="7">
    <source>
        <dbReference type="EMBL" id="TCD67049.1"/>
    </source>
</evidence>
<dbReference type="SUPFAM" id="SSF48371">
    <property type="entry name" value="ARM repeat"/>
    <property type="match status" value="2"/>
</dbReference>
<dbReference type="InterPro" id="IPR011989">
    <property type="entry name" value="ARM-like"/>
</dbReference>
<dbReference type="GO" id="GO:0005634">
    <property type="term" value="C:nucleus"/>
    <property type="evidence" value="ECO:0007669"/>
    <property type="project" value="UniProtKB-SubCell"/>
</dbReference>
<dbReference type="OrthoDB" id="5559898at2759"/>
<feature type="repeat" description="ARM" evidence="6">
    <location>
        <begin position="506"/>
        <end position="533"/>
    </location>
</feature>
<accession>A0A4R0RP17</accession>
<evidence type="ECO:0000256" key="1">
    <source>
        <dbReference type="ARBA" id="ARBA00004123"/>
    </source>
</evidence>
<dbReference type="InterPro" id="IPR016024">
    <property type="entry name" value="ARM-type_fold"/>
</dbReference>
<dbReference type="InterPro" id="IPR000225">
    <property type="entry name" value="Armadillo"/>
</dbReference>
<evidence type="ECO:0000256" key="3">
    <source>
        <dbReference type="ARBA" id="ARBA00022490"/>
    </source>
</evidence>
<dbReference type="PROSITE" id="PS50176">
    <property type="entry name" value="ARM_REPEAT"/>
    <property type="match status" value="1"/>
</dbReference>
<dbReference type="InterPro" id="IPR038739">
    <property type="entry name" value="ARMC8/Vid28"/>
</dbReference>
<evidence type="ECO:0000313" key="8">
    <source>
        <dbReference type="Proteomes" id="UP000292702"/>
    </source>
</evidence>
<dbReference type="Gene3D" id="1.25.10.10">
    <property type="entry name" value="Leucine-rich Repeat Variant"/>
    <property type="match status" value="2"/>
</dbReference>
<keyword evidence="4" id="KW-0677">Repeat</keyword>
<dbReference type="PANTHER" id="PTHR15651">
    <property type="entry name" value="ARMADILLO REPEAT-CONTAINING PROTEIN 8"/>
    <property type="match status" value="1"/>
</dbReference>
<sequence length="748" mass="81703">MTVTTFNLATLKQVKNSVIGNPTAKLSLAQDDPFIRRLVDCINNPSLYLEASSGSGDDIRIEAAHVIASITYGSESALASLLSVNAHQAFLYAISRFQPADTSALRSALTRALRALVVAIADAVGPEQWGLRARPSEIQEECSVALDYLFEVLSFSSLDIYLPLLEDTTSQASSSVAQLLASALRSEPYRQAVTQWVPPLDRDKEVKGKRGWEKTGVVYVSCWAVRQLVRLLHKKDIKLQEAALSALASLAKDNRDVSAKMTAEFPDQRAALPFIIALSKSRNVDLQLAACLCAANVLRGWRYPVDNGDHTLAMTIINVINGVLGSSTDSPQVRAKACFILYHLVADEKDLSLLAYERGSVHKLADLIKSITPVEPTSTWDEDEPESISTLREAAFTTMAAIALFENDVRCDITDTLHLIPYIQTSLSHRHIGVRYAACQVIRALSRAVSVLRTNIMDTGLGLAVFQMFVNGIEVEDKRVMFALSSVICNLLNDFSPLRVVFLEQGVVPKLIQLLHSDDPGLKLNALWAFKNLVFASTVEVRQQVTSAIGWTELASLLNLDSDPGIQEQAFHLVRNIANDEDGAELIFEGLGDQALLGKPYFQFHEIFGYLTCSAQAVCLSGNLANSSPHQRLILSHSRILGSLRSCLVDAKVEVRRPAAACILELVRGNPGARSRKEMHEAGIDSTLRHICEHFGYSASGGSFGGGGSPIARVGTGFQMGMEDDGEVKEKAREALQWLDHGSDVVMF</sequence>
<dbReference type="Pfam" id="PF00514">
    <property type="entry name" value="Arm"/>
    <property type="match status" value="1"/>
</dbReference>
<keyword evidence="5" id="KW-0539">Nucleus</keyword>
<evidence type="ECO:0000256" key="6">
    <source>
        <dbReference type="PROSITE-ProRule" id="PRU00259"/>
    </source>
</evidence>
<reference evidence="7 8" key="1">
    <citation type="submission" date="2018-11" db="EMBL/GenBank/DDBJ databases">
        <title>Genome assembly of Steccherinum ochraceum LE-BIN_3174, the white-rot fungus of the Steccherinaceae family (The Residual Polyporoid clade, Polyporales, Basidiomycota).</title>
        <authorList>
            <person name="Fedorova T.V."/>
            <person name="Glazunova O.A."/>
            <person name="Landesman E.O."/>
            <person name="Moiseenko K.V."/>
            <person name="Psurtseva N.V."/>
            <person name="Savinova O.S."/>
            <person name="Shakhova N.V."/>
            <person name="Tyazhelova T.V."/>
            <person name="Vasina D.V."/>
        </authorList>
    </citation>
    <scope>NUCLEOTIDE SEQUENCE [LARGE SCALE GENOMIC DNA]</scope>
    <source>
        <strain evidence="7 8">LE-BIN_3174</strain>
    </source>
</reference>